<protein>
    <submittedName>
        <fullName evidence="2">Uncharacterized protein</fullName>
    </submittedName>
</protein>
<dbReference type="AlphaFoldDB" id="A0A841TXL7"/>
<keyword evidence="1" id="KW-0812">Transmembrane</keyword>
<dbReference type="EMBL" id="JACJVR010000063">
    <property type="protein sequence ID" value="MBB6692955.1"/>
    <property type="molecule type" value="Genomic_DNA"/>
</dbReference>
<dbReference type="Proteomes" id="UP000553776">
    <property type="component" value="Unassembled WGS sequence"/>
</dbReference>
<evidence type="ECO:0000313" key="3">
    <source>
        <dbReference type="Proteomes" id="UP000553776"/>
    </source>
</evidence>
<sequence length="155" mass="17990">MAQFGDWIVFLVAVGLLLWWIWRRFDNWLHAPPGYRIRKLAKAGGVEPDETVDLLEENGYEVLSGKHRIPLAVSIDEGPLQPTRLFFDYLAVKEDKYYLVKLDKSRMPLEWTASGLRERLLVYALLFPECEGIIVADPKDRLVRTVRFKVEDENG</sequence>
<evidence type="ECO:0000313" key="2">
    <source>
        <dbReference type="EMBL" id="MBB6692955.1"/>
    </source>
</evidence>
<comment type="caution">
    <text evidence="2">The sequence shown here is derived from an EMBL/GenBank/DDBJ whole genome shotgun (WGS) entry which is preliminary data.</text>
</comment>
<gene>
    <name evidence="2" type="ORF">H7B90_16225</name>
</gene>
<dbReference type="RefSeq" id="WP_185136941.1">
    <property type="nucleotide sequence ID" value="NZ_BORM01000006.1"/>
</dbReference>
<keyword evidence="1" id="KW-1133">Transmembrane helix</keyword>
<feature type="transmembrane region" description="Helical" evidence="1">
    <location>
        <begin position="6"/>
        <end position="22"/>
    </location>
</feature>
<evidence type="ECO:0000256" key="1">
    <source>
        <dbReference type="SAM" id="Phobius"/>
    </source>
</evidence>
<proteinExistence type="predicted"/>
<reference evidence="2 3" key="1">
    <citation type="submission" date="2020-08" db="EMBL/GenBank/DDBJ databases">
        <title>Cohnella phylogeny.</title>
        <authorList>
            <person name="Dunlap C."/>
        </authorList>
    </citation>
    <scope>NUCLEOTIDE SEQUENCE [LARGE SCALE GENOMIC DNA]</scope>
    <source>
        <strain evidence="2 3">DSM 25239</strain>
    </source>
</reference>
<name>A0A841TXL7_9BACL</name>
<keyword evidence="3" id="KW-1185">Reference proteome</keyword>
<accession>A0A841TXL7</accession>
<organism evidence="2 3">
    <name type="scientific">Cohnella xylanilytica</name>
    <dbReference type="NCBI Taxonomy" id="557555"/>
    <lineage>
        <taxon>Bacteria</taxon>
        <taxon>Bacillati</taxon>
        <taxon>Bacillota</taxon>
        <taxon>Bacilli</taxon>
        <taxon>Bacillales</taxon>
        <taxon>Paenibacillaceae</taxon>
        <taxon>Cohnella</taxon>
    </lineage>
</organism>
<keyword evidence="1" id="KW-0472">Membrane</keyword>